<dbReference type="EMBL" id="NFHO01000004">
    <property type="protein sequence ID" value="OUN43346.1"/>
    <property type="molecule type" value="Genomic_DNA"/>
</dbReference>
<comment type="caution">
    <text evidence="1">The sequence shown here is derived from an EMBL/GenBank/DDBJ whole genome shotgun (WGS) entry which is preliminary data.</text>
</comment>
<organism evidence="1 2">
    <name type="scientific">Enorma massiliensis</name>
    <dbReference type="NCBI Taxonomy" id="1472761"/>
    <lineage>
        <taxon>Bacteria</taxon>
        <taxon>Bacillati</taxon>
        <taxon>Actinomycetota</taxon>
        <taxon>Coriobacteriia</taxon>
        <taxon>Coriobacteriales</taxon>
        <taxon>Coriobacteriaceae</taxon>
        <taxon>Enorma</taxon>
    </lineage>
</organism>
<dbReference type="RefSeq" id="WP_087186162.1">
    <property type="nucleotide sequence ID" value="NZ_JBCOJA010000047.1"/>
</dbReference>
<sequence length="42" mass="4764">MQITRTLSVTAEEFFDQIEQSILADIKETTGKDISRANAHVR</sequence>
<evidence type="ECO:0000313" key="1">
    <source>
        <dbReference type="EMBL" id="OUN43346.1"/>
    </source>
</evidence>
<reference evidence="2" key="1">
    <citation type="submission" date="2017-04" db="EMBL/GenBank/DDBJ databases">
        <title>Function of individual gut microbiota members based on whole genome sequencing of pure cultures obtained from chicken caecum.</title>
        <authorList>
            <person name="Medvecky M."/>
            <person name="Cejkova D."/>
            <person name="Polansky O."/>
            <person name="Karasova D."/>
            <person name="Kubasova T."/>
            <person name="Cizek A."/>
            <person name="Rychlik I."/>
        </authorList>
    </citation>
    <scope>NUCLEOTIDE SEQUENCE [LARGE SCALE GENOMIC DNA]</scope>
    <source>
        <strain evidence="2">An70</strain>
    </source>
</reference>
<dbReference type="AlphaFoldDB" id="A0A1Y3U3M5"/>
<name>A0A1Y3U3M5_9ACTN</name>
<keyword evidence="2" id="KW-1185">Reference proteome</keyword>
<gene>
    <name evidence="1" type="ORF">B5G21_04200</name>
</gene>
<protein>
    <submittedName>
        <fullName evidence="1">Uncharacterized protein</fullName>
    </submittedName>
</protein>
<accession>A0A1Y3U3M5</accession>
<evidence type="ECO:0000313" key="2">
    <source>
        <dbReference type="Proteomes" id="UP000196560"/>
    </source>
</evidence>
<dbReference type="Pfam" id="PF11687">
    <property type="entry name" value="DUF3284"/>
    <property type="match status" value="1"/>
</dbReference>
<proteinExistence type="predicted"/>
<dbReference type="Proteomes" id="UP000196560">
    <property type="component" value="Unassembled WGS sequence"/>
</dbReference>
<dbReference type="InterPro" id="IPR021701">
    <property type="entry name" value="DUF3284"/>
</dbReference>